<keyword evidence="3" id="KW-0328">Glycosyltransferase</keyword>
<evidence type="ECO:0000259" key="10">
    <source>
        <dbReference type="Pfam" id="PF13231"/>
    </source>
</evidence>
<feature type="transmembrane region" description="Helical" evidence="9">
    <location>
        <begin position="455"/>
        <end position="473"/>
    </location>
</feature>
<feature type="transmembrane region" description="Helical" evidence="9">
    <location>
        <begin position="266"/>
        <end position="291"/>
    </location>
</feature>
<dbReference type="InterPro" id="IPR050297">
    <property type="entry name" value="LipidA_mod_glycosyltrf_83"/>
</dbReference>
<dbReference type="Proteomes" id="UP001642464">
    <property type="component" value="Unassembled WGS sequence"/>
</dbReference>
<gene>
    <name evidence="11" type="ORF">SCF082_LOCUS15775</name>
</gene>
<feature type="domain" description="Glycosyltransferase RgtA/B/C/D-like" evidence="10">
    <location>
        <begin position="136"/>
        <end position="250"/>
    </location>
</feature>
<evidence type="ECO:0000256" key="4">
    <source>
        <dbReference type="ARBA" id="ARBA00022679"/>
    </source>
</evidence>
<evidence type="ECO:0000256" key="6">
    <source>
        <dbReference type="ARBA" id="ARBA00022989"/>
    </source>
</evidence>
<dbReference type="PANTHER" id="PTHR33908:SF11">
    <property type="entry name" value="MEMBRANE PROTEIN"/>
    <property type="match status" value="1"/>
</dbReference>
<feature type="transmembrane region" description="Helical" evidence="9">
    <location>
        <begin position="379"/>
        <end position="397"/>
    </location>
</feature>
<feature type="region of interest" description="Disordered" evidence="8">
    <location>
        <begin position="1"/>
        <end position="25"/>
    </location>
</feature>
<organism evidence="11 12">
    <name type="scientific">Durusdinium trenchii</name>
    <dbReference type="NCBI Taxonomy" id="1381693"/>
    <lineage>
        <taxon>Eukaryota</taxon>
        <taxon>Sar</taxon>
        <taxon>Alveolata</taxon>
        <taxon>Dinophyceae</taxon>
        <taxon>Suessiales</taxon>
        <taxon>Symbiodiniaceae</taxon>
        <taxon>Durusdinium</taxon>
    </lineage>
</organism>
<keyword evidence="2" id="KW-1003">Cell membrane</keyword>
<evidence type="ECO:0000256" key="7">
    <source>
        <dbReference type="ARBA" id="ARBA00023136"/>
    </source>
</evidence>
<keyword evidence="12" id="KW-1185">Reference proteome</keyword>
<evidence type="ECO:0000256" key="1">
    <source>
        <dbReference type="ARBA" id="ARBA00004651"/>
    </source>
</evidence>
<comment type="subcellular location">
    <subcellularLocation>
        <location evidence="1">Cell membrane</location>
        <topology evidence="1">Multi-pass membrane protein</topology>
    </subcellularLocation>
</comment>
<feature type="transmembrane region" description="Helical" evidence="9">
    <location>
        <begin position="138"/>
        <end position="158"/>
    </location>
</feature>
<evidence type="ECO:0000256" key="9">
    <source>
        <dbReference type="SAM" id="Phobius"/>
    </source>
</evidence>
<dbReference type="EMBL" id="CAXAMM010010119">
    <property type="protein sequence ID" value="CAK9022410.1"/>
    <property type="molecule type" value="Genomic_DNA"/>
</dbReference>
<keyword evidence="6 9" id="KW-1133">Transmembrane helix</keyword>
<sequence>MSRRSRPESPPAAPAKQPSTSAASQTPGPLILTLAVVALLAFHGGLAFVSARQKSPTFDEVAHLTGGVSYWRFNDYRLQPENGNLPQRLLALPVAFADFTFPDNPQAWQQSDVWTLGRDFFFRTGNDLDRMVMRGRSVAILLSVTTCLVTFFWARALAGPCAGLLALTLCALSPTMLAHGRLMTSDMCFALFFTLSTWAIWACLHRIDIPRVCACSLAVAALFLSKTSAVAILPTTVLLIIIRLWWGKPLALHLPGRSTSELTNRWQQLVAACGVGIVCTLVSLGAMWLAYGGRYAAASEGPQAFQKFETLDNVAERLDSPVGDLIGWIGEHRLLPEAYLYGTAFVGAHRRRRAFFFGAYSRDGWMSYLPTTVMLKTPIPTLLLGTAAIALVGFGLWRLPLRREGPPENERSTPGIDTANHPALLYNLLPILTALAVVWGTSVAAKLCIGHRHVLVTYPLMFVLCGSLLALVGSRAGRTVILLLVVGTAVECFRASPHYLTYFNGIVSRSQAHRVLVDSNLDWGQDLPSLADWLRRHRSDDDVRSARLYLSYFGTSIPAAYGIEATTVPTDVVDTSLPPLRGGVYCISATNLANVYGRFPGPWNSDYEEAYLSLRQTMFAPAPSGGPNRFQQRLLAGDPEAIQLIETNELLSGARLLAYLRRQQPIDRIGYSILIFRLSDRQVQEALLGPPPELGERAFVEGS</sequence>
<feature type="transmembrane region" description="Helical" evidence="9">
    <location>
        <begin position="30"/>
        <end position="49"/>
    </location>
</feature>
<keyword evidence="7 9" id="KW-0472">Membrane</keyword>
<evidence type="ECO:0000256" key="2">
    <source>
        <dbReference type="ARBA" id="ARBA00022475"/>
    </source>
</evidence>
<keyword evidence="5 9" id="KW-0812">Transmembrane</keyword>
<protein>
    <submittedName>
        <fullName evidence="11">PMT_2 domain-containing protein</fullName>
    </submittedName>
</protein>
<evidence type="ECO:0000256" key="5">
    <source>
        <dbReference type="ARBA" id="ARBA00022692"/>
    </source>
</evidence>
<comment type="caution">
    <text evidence="11">The sequence shown here is derived from an EMBL/GenBank/DDBJ whole genome shotgun (WGS) entry which is preliminary data.</text>
</comment>
<evidence type="ECO:0000313" key="12">
    <source>
        <dbReference type="Proteomes" id="UP001642464"/>
    </source>
</evidence>
<evidence type="ECO:0000313" key="11">
    <source>
        <dbReference type="EMBL" id="CAK9022410.1"/>
    </source>
</evidence>
<feature type="transmembrane region" description="Helical" evidence="9">
    <location>
        <begin position="182"/>
        <end position="204"/>
    </location>
</feature>
<reference evidence="11 12" key="1">
    <citation type="submission" date="2024-02" db="EMBL/GenBank/DDBJ databases">
        <authorList>
            <person name="Chen Y."/>
            <person name="Shah S."/>
            <person name="Dougan E. K."/>
            <person name="Thang M."/>
            <person name="Chan C."/>
        </authorList>
    </citation>
    <scope>NUCLEOTIDE SEQUENCE [LARGE SCALE GENOMIC DNA]</scope>
</reference>
<evidence type="ECO:0000256" key="3">
    <source>
        <dbReference type="ARBA" id="ARBA00022676"/>
    </source>
</evidence>
<name>A0ABP0K6J1_9DINO</name>
<feature type="transmembrane region" description="Helical" evidence="9">
    <location>
        <begin position="424"/>
        <end position="443"/>
    </location>
</feature>
<dbReference type="Pfam" id="PF13231">
    <property type="entry name" value="PMT_2"/>
    <property type="match status" value="1"/>
</dbReference>
<feature type="transmembrane region" description="Helical" evidence="9">
    <location>
        <begin position="216"/>
        <end position="246"/>
    </location>
</feature>
<evidence type="ECO:0000256" key="8">
    <source>
        <dbReference type="SAM" id="MobiDB-lite"/>
    </source>
</evidence>
<proteinExistence type="predicted"/>
<dbReference type="InterPro" id="IPR038731">
    <property type="entry name" value="RgtA/B/C-like"/>
</dbReference>
<dbReference type="PANTHER" id="PTHR33908">
    <property type="entry name" value="MANNOSYLTRANSFERASE YKCB-RELATED"/>
    <property type="match status" value="1"/>
</dbReference>
<keyword evidence="4" id="KW-0808">Transferase</keyword>
<accession>A0ABP0K6J1</accession>